<accession>A0A3N4JR72</accession>
<name>A0A3N4JR72_9PEZI</name>
<dbReference type="Proteomes" id="UP000276215">
    <property type="component" value="Unassembled WGS sequence"/>
</dbReference>
<keyword evidence="2" id="KW-1185">Reference proteome</keyword>
<proteinExistence type="predicted"/>
<evidence type="ECO:0000313" key="1">
    <source>
        <dbReference type="EMBL" id="RPB00810.1"/>
    </source>
</evidence>
<protein>
    <submittedName>
        <fullName evidence="1">Uncharacterized protein</fullName>
    </submittedName>
</protein>
<evidence type="ECO:0000313" key="2">
    <source>
        <dbReference type="Proteomes" id="UP000276215"/>
    </source>
</evidence>
<dbReference type="OrthoDB" id="5478916at2759"/>
<reference evidence="1 2" key="1">
    <citation type="journal article" date="2018" name="Nat. Ecol. Evol.">
        <title>Pezizomycetes genomes reveal the molecular basis of ectomycorrhizal truffle lifestyle.</title>
        <authorList>
            <person name="Murat C."/>
            <person name="Payen T."/>
            <person name="Noel B."/>
            <person name="Kuo A."/>
            <person name="Morin E."/>
            <person name="Chen J."/>
            <person name="Kohler A."/>
            <person name="Krizsan K."/>
            <person name="Balestrini R."/>
            <person name="Da Silva C."/>
            <person name="Montanini B."/>
            <person name="Hainaut M."/>
            <person name="Levati E."/>
            <person name="Barry K.W."/>
            <person name="Belfiori B."/>
            <person name="Cichocki N."/>
            <person name="Clum A."/>
            <person name="Dockter R.B."/>
            <person name="Fauchery L."/>
            <person name="Guy J."/>
            <person name="Iotti M."/>
            <person name="Le Tacon F."/>
            <person name="Lindquist E.A."/>
            <person name="Lipzen A."/>
            <person name="Malagnac F."/>
            <person name="Mello A."/>
            <person name="Molinier V."/>
            <person name="Miyauchi S."/>
            <person name="Poulain J."/>
            <person name="Riccioni C."/>
            <person name="Rubini A."/>
            <person name="Sitrit Y."/>
            <person name="Splivallo R."/>
            <person name="Traeger S."/>
            <person name="Wang M."/>
            <person name="Zifcakova L."/>
            <person name="Wipf D."/>
            <person name="Zambonelli A."/>
            <person name="Paolocci F."/>
            <person name="Nowrousian M."/>
            <person name="Ottonello S."/>
            <person name="Baldrian P."/>
            <person name="Spatafora J.W."/>
            <person name="Henrissat B."/>
            <person name="Nagy L.G."/>
            <person name="Aury J.M."/>
            <person name="Wincker P."/>
            <person name="Grigoriev I.V."/>
            <person name="Bonfante P."/>
            <person name="Martin F.M."/>
        </authorList>
    </citation>
    <scope>NUCLEOTIDE SEQUENCE [LARGE SCALE GENOMIC DNA]</scope>
    <source>
        <strain evidence="1 2">120613-1</strain>
    </source>
</reference>
<dbReference type="AlphaFoldDB" id="A0A3N4JR72"/>
<dbReference type="EMBL" id="ML120377">
    <property type="protein sequence ID" value="RPB00810.1"/>
    <property type="molecule type" value="Genomic_DNA"/>
</dbReference>
<organism evidence="1 2">
    <name type="scientific">Choiromyces venosus 120613-1</name>
    <dbReference type="NCBI Taxonomy" id="1336337"/>
    <lineage>
        <taxon>Eukaryota</taxon>
        <taxon>Fungi</taxon>
        <taxon>Dikarya</taxon>
        <taxon>Ascomycota</taxon>
        <taxon>Pezizomycotina</taxon>
        <taxon>Pezizomycetes</taxon>
        <taxon>Pezizales</taxon>
        <taxon>Tuberaceae</taxon>
        <taxon>Choiromyces</taxon>
    </lineage>
</organism>
<gene>
    <name evidence="1" type="ORF">L873DRAFT_1842788</name>
</gene>
<sequence length="195" mass="22428">MSRADVYASMKKYLEDYADFPTPEAYLGNVEARMIVYGEEIPLPVIHEMYNDLRRIAVLHPYYLGICGAFSPDVYILIPGAPFLLSDYPTLVGPNATLEELDQDDERRVSLAISRNEEEINQIRGLFFAKREAVLAEPDEKLRSRIASEAQTLGVRWGSCEAKIKSVLIWLERKREERAATEPEEEEEIHFEYLL</sequence>